<evidence type="ECO:0000313" key="1">
    <source>
        <dbReference type="EMBL" id="VVM54343.1"/>
    </source>
</evidence>
<dbReference type="EMBL" id="CABVGZ010000006">
    <property type="protein sequence ID" value="VVM54343.1"/>
    <property type="molecule type" value="Genomic_DNA"/>
</dbReference>
<name>A0A5E6QF51_PSEFL</name>
<dbReference type="Proteomes" id="UP000326241">
    <property type="component" value="Unassembled WGS sequence"/>
</dbReference>
<dbReference type="RefSeq" id="WP_150774221.1">
    <property type="nucleotide sequence ID" value="NZ_CABVGZ010000006.1"/>
</dbReference>
<dbReference type="Gene3D" id="3.40.50.300">
    <property type="entry name" value="P-loop containing nucleotide triphosphate hydrolases"/>
    <property type="match status" value="1"/>
</dbReference>
<protein>
    <submittedName>
        <fullName evidence="1">Uncharacterized protein</fullName>
    </submittedName>
</protein>
<dbReference type="InterPro" id="IPR027417">
    <property type="entry name" value="P-loop_NTPase"/>
</dbReference>
<dbReference type="SUPFAM" id="SSF52540">
    <property type="entry name" value="P-loop containing nucleoside triphosphate hydrolases"/>
    <property type="match status" value="1"/>
</dbReference>
<proteinExistence type="predicted"/>
<evidence type="ECO:0000313" key="2">
    <source>
        <dbReference type="Proteomes" id="UP000326241"/>
    </source>
</evidence>
<accession>A0A5E6QF51</accession>
<gene>
    <name evidence="1" type="ORF">PS624_00953</name>
</gene>
<dbReference type="AlphaFoldDB" id="A0A5E6QF51"/>
<sequence>MENSVNAVDVFRTARGLPLNYVTRAKVDAAFISALAQDSHLVVHGSSKQGKTSLRKKNLFDHDYVAIICSNNWSLTDLHLAILKEVGYQVSESESKTYKGTSKVKLSVAIPLLKSLKGEAEVGAELAKQINKKNLELDPSDVNDVIRALKEIEFNKYIIIEDFHYMPESAQVDFSVALKAFHEESKICFIIVGVWLEDDRLTSHNGDLAGRVISINSDSWEHQDFDELFCISEALLNITFDDKFKSKVKENCNGSVFLVQQLCLKACDLDDVFSTQAINKDVGLHFDVDTNIKELLNSQNPRYIKFINDFSSGFEQTDLELYKWILFALIKAEKKHLEGGLPAAAARRLIAQAHPKGAAVSSKKLAQALRKSVDLQVNKSIKPIIFEYDPSSMRIKIVDRSFLLWREYQDENELYDHADLTDELNPIAIV</sequence>
<organism evidence="1 2">
    <name type="scientific">Pseudomonas fluorescens</name>
    <dbReference type="NCBI Taxonomy" id="294"/>
    <lineage>
        <taxon>Bacteria</taxon>
        <taxon>Pseudomonadati</taxon>
        <taxon>Pseudomonadota</taxon>
        <taxon>Gammaproteobacteria</taxon>
        <taxon>Pseudomonadales</taxon>
        <taxon>Pseudomonadaceae</taxon>
        <taxon>Pseudomonas</taxon>
    </lineage>
</organism>
<reference evidence="1 2" key="1">
    <citation type="submission" date="2019-09" db="EMBL/GenBank/DDBJ databases">
        <authorList>
            <person name="Chandra G."/>
            <person name="Truman W A."/>
        </authorList>
    </citation>
    <scope>NUCLEOTIDE SEQUENCE [LARGE SCALE GENOMIC DNA]</scope>
    <source>
        <strain evidence="1">PS624</strain>
    </source>
</reference>